<dbReference type="Gene3D" id="3.40.190.10">
    <property type="entry name" value="Periplasmic binding protein-like II"/>
    <property type="match status" value="2"/>
</dbReference>
<feature type="signal peptide" evidence="4">
    <location>
        <begin position="1"/>
        <end position="21"/>
    </location>
</feature>
<organism evidence="5 6">
    <name type="scientific">Albidovulum inexpectatum</name>
    <dbReference type="NCBI Taxonomy" id="196587"/>
    <lineage>
        <taxon>Bacteria</taxon>
        <taxon>Pseudomonadati</taxon>
        <taxon>Pseudomonadota</taxon>
        <taxon>Alphaproteobacteria</taxon>
        <taxon>Rhodobacterales</taxon>
        <taxon>Paracoccaceae</taxon>
        <taxon>Albidovulum</taxon>
    </lineage>
</organism>
<evidence type="ECO:0000256" key="2">
    <source>
        <dbReference type="ARBA" id="ARBA00008520"/>
    </source>
</evidence>
<evidence type="ECO:0000256" key="1">
    <source>
        <dbReference type="ARBA" id="ARBA00004418"/>
    </source>
</evidence>
<dbReference type="InterPro" id="IPR006059">
    <property type="entry name" value="SBP"/>
</dbReference>
<gene>
    <name evidence="5" type="ORF">LV82_02370</name>
</gene>
<keyword evidence="4" id="KW-0732">Signal</keyword>
<evidence type="ECO:0000313" key="5">
    <source>
        <dbReference type="EMBL" id="PPB80085.1"/>
    </source>
</evidence>
<dbReference type="Pfam" id="PF01547">
    <property type="entry name" value="SBP_bac_1"/>
    <property type="match status" value="1"/>
</dbReference>
<proteinExistence type="inferred from homology"/>
<protein>
    <submittedName>
        <fullName evidence="5">Alpha-glucoside transport system substrate-binding protein</fullName>
    </submittedName>
</protein>
<evidence type="ECO:0000313" key="6">
    <source>
        <dbReference type="Proteomes" id="UP000239736"/>
    </source>
</evidence>
<name>A0A2S5JFK1_9RHOB</name>
<keyword evidence="6" id="KW-1185">Reference proteome</keyword>
<feature type="chain" id="PRO_5015616511" evidence="4">
    <location>
        <begin position="22"/>
        <end position="450"/>
    </location>
</feature>
<dbReference type="GO" id="GO:0042597">
    <property type="term" value="C:periplasmic space"/>
    <property type="evidence" value="ECO:0007669"/>
    <property type="project" value="UniProtKB-SubCell"/>
</dbReference>
<comment type="subcellular location">
    <subcellularLocation>
        <location evidence="1">Periplasm</location>
    </subcellularLocation>
</comment>
<sequence length="450" mass="48913">MKYRCMTFAAPLALAAGLASAQDLKFPVGEDARFNWGSYNQFAEKYDLAGQTLTIFGPWRGEDQVLVESMLAYFEAATGAEVSYSSSENYEQQIVIDTQAGSPPDIAVLPQPGLIAELASKGYLAPLGEETESWLRENYAAGDSWVSLGSYKGPDGQTALYAFPYKIDVKSLVWYVPDNFEDAGYEVPQTMEELKALTEQIVADGGTPWCIGLGSGGATGWPATDWVEDMMLRTASPETYDKWVSHEIPFNDPAVINAIEEFGWFAKNDAFVAGGTAAVAATDFRDSPKGLFTSPPQCYLHHQASFIPTFFPEGTQLGVDADFFYMPAYADKDLGKPVLGAGTLAMITRDTPASRAFIEWLKTPIAHEIWMAQSGFLTPFKGANPEAYANDALKKQGEILLNSTTFRFDASDLMPGAVGAGTFWTGMVDYVGGKSAKEVADAIEASWPKE</sequence>
<dbReference type="InterPro" id="IPR050490">
    <property type="entry name" value="Bact_solute-bd_prot1"/>
</dbReference>
<dbReference type="SUPFAM" id="SSF53850">
    <property type="entry name" value="Periplasmic binding protein-like II"/>
    <property type="match status" value="1"/>
</dbReference>
<comment type="similarity">
    <text evidence="2">Belongs to the bacterial solute-binding protein 1 family.</text>
</comment>
<comment type="caution">
    <text evidence="5">The sequence shown here is derived from an EMBL/GenBank/DDBJ whole genome shotgun (WGS) entry which is preliminary data.</text>
</comment>
<reference evidence="5 6" key="1">
    <citation type="submission" date="2018-01" db="EMBL/GenBank/DDBJ databases">
        <title>Genomic Encyclopedia of Archaeal and Bacterial Type Strains, Phase II (KMG-II): from individual species to whole genera.</title>
        <authorList>
            <person name="Goeker M."/>
        </authorList>
    </citation>
    <scope>NUCLEOTIDE SEQUENCE [LARGE SCALE GENOMIC DNA]</scope>
    <source>
        <strain evidence="5 6">DSM 12048</strain>
    </source>
</reference>
<dbReference type="EMBL" id="PRDS01000007">
    <property type="protein sequence ID" value="PPB80085.1"/>
    <property type="molecule type" value="Genomic_DNA"/>
</dbReference>
<keyword evidence="3" id="KW-0813">Transport</keyword>
<dbReference type="OrthoDB" id="8663148at2"/>
<evidence type="ECO:0000256" key="4">
    <source>
        <dbReference type="SAM" id="SignalP"/>
    </source>
</evidence>
<dbReference type="Proteomes" id="UP000239736">
    <property type="component" value="Unassembled WGS sequence"/>
</dbReference>
<dbReference type="PANTHER" id="PTHR43649:SF29">
    <property type="entry name" value="OSMOPROTECTIVE COMPOUNDS-BINDING PROTEIN GGTB"/>
    <property type="match status" value="1"/>
</dbReference>
<dbReference type="PANTHER" id="PTHR43649">
    <property type="entry name" value="ARABINOSE-BINDING PROTEIN-RELATED"/>
    <property type="match status" value="1"/>
</dbReference>
<accession>A0A2S5JFK1</accession>
<evidence type="ECO:0000256" key="3">
    <source>
        <dbReference type="ARBA" id="ARBA00022448"/>
    </source>
</evidence>
<dbReference type="AlphaFoldDB" id="A0A2S5JFK1"/>
<dbReference type="RefSeq" id="WP_104071905.1">
    <property type="nucleotide sequence ID" value="NZ_PRDS01000007.1"/>
</dbReference>